<dbReference type="EMBL" id="KL250816">
    <property type="protein sequence ID" value="KGB36835.1"/>
    <property type="molecule type" value="Genomic_DNA"/>
</dbReference>
<evidence type="ECO:0000313" key="1">
    <source>
        <dbReference type="EMBL" id="KAH9581725.1"/>
    </source>
</evidence>
<reference evidence="1" key="3">
    <citation type="submission" date="2021-06" db="EMBL/GenBank/DDBJ databases">
        <title>Chromosome-level genome assembly for S. haematobium.</title>
        <authorList>
            <person name="Stroehlein A.J."/>
        </authorList>
    </citation>
    <scope>NUCLEOTIDE SEQUENCE</scope>
</reference>
<dbReference type="Proteomes" id="UP000471633">
    <property type="component" value="Unassembled WGS sequence"/>
</dbReference>
<protein>
    <submittedName>
        <fullName evidence="2">Uncharacterized protein</fullName>
    </submittedName>
</protein>
<dbReference type="AlphaFoldDB" id="A0A094ZQ43"/>
<keyword evidence="3" id="KW-1185">Reference proteome</keyword>
<organism evidence="2">
    <name type="scientific">Schistosoma haematobium</name>
    <name type="common">Blood fluke</name>
    <dbReference type="NCBI Taxonomy" id="6185"/>
    <lineage>
        <taxon>Eukaryota</taxon>
        <taxon>Metazoa</taxon>
        <taxon>Spiralia</taxon>
        <taxon>Lophotrochozoa</taxon>
        <taxon>Platyhelminthes</taxon>
        <taxon>Trematoda</taxon>
        <taxon>Digenea</taxon>
        <taxon>Strigeidida</taxon>
        <taxon>Schistosomatoidea</taxon>
        <taxon>Schistosomatidae</taxon>
        <taxon>Schistosoma</taxon>
    </lineage>
</organism>
<proteinExistence type="predicted"/>
<evidence type="ECO:0000313" key="3">
    <source>
        <dbReference type="Proteomes" id="UP000471633"/>
    </source>
</evidence>
<dbReference type="CTD" id="24592615"/>
<dbReference type="RefSeq" id="XP_012796597.1">
    <property type="nucleotide sequence ID" value="XM_012941143.2"/>
</dbReference>
<dbReference type="KEGG" id="shx:MS3_00008779"/>
<accession>A0A094ZQ43</accession>
<reference evidence="1" key="4">
    <citation type="journal article" date="2022" name="PLoS Pathog.">
        <title>Chromosome-level genome of Schistosoma haematobium underpins genome-wide explorations of molecular variation.</title>
        <authorList>
            <person name="Stroehlein A.J."/>
            <person name="Korhonen P.K."/>
            <person name="Lee V.V."/>
            <person name="Ralph S.A."/>
            <person name="Mentink-Kane M."/>
            <person name="You H."/>
            <person name="McManus D.P."/>
            <person name="Tchuente L.T."/>
            <person name="Stothard J.R."/>
            <person name="Kaur P."/>
            <person name="Dudchenko O."/>
            <person name="Aiden E.L."/>
            <person name="Yang B."/>
            <person name="Yang H."/>
            <person name="Emery A.M."/>
            <person name="Webster B.L."/>
            <person name="Brindley P.J."/>
            <person name="Rollinson D."/>
            <person name="Chang B.C.H."/>
            <person name="Gasser R.B."/>
            <person name="Young N.D."/>
        </authorList>
    </citation>
    <scope>NUCLEOTIDE SEQUENCE</scope>
</reference>
<dbReference type="OrthoDB" id="128536at2759"/>
<reference evidence="2" key="1">
    <citation type="journal article" date="2012" name="Nat. Genet.">
        <title>Whole-genome sequence of Schistosoma haematobium.</title>
        <authorList>
            <person name="Young N.D."/>
            <person name="Jex A.R."/>
            <person name="Li B."/>
            <person name="Liu S."/>
            <person name="Yang L."/>
            <person name="Xiong Z."/>
            <person name="Li Y."/>
            <person name="Cantacessi C."/>
            <person name="Hall R.S."/>
            <person name="Xu X."/>
            <person name="Chen F."/>
            <person name="Wu X."/>
            <person name="Zerlotini A."/>
            <person name="Oliveira G."/>
            <person name="Hofmann A."/>
            <person name="Zhang G."/>
            <person name="Fang X."/>
            <person name="Kang Y."/>
            <person name="Campbell B.E."/>
            <person name="Loukas A."/>
            <person name="Ranganathan S."/>
            <person name="Rollinson D."/>
            <person name="Rinaldi G."/>
            <person name="Brindley P.J."/>
            <person name="Yang H."/>
            <person name="Wang J."/>
            <person name="Wang J."/>
            <person name="Gasser R.B."/>
        </authorList>
    </citation>
    <scope>NUCLEOTIDE SEQUENCE [LARGE SCALE GENOMIC DNA]</scope>
</reference>
<sequence>MTKQKHSTNDVTHFSPVHHHMNLLYQQMSLFIDLKPTLQNEAFTALLCRITSQNLKILGRKSQTRLSFAIRRSLCTKCLVPLQLSGKIRVRKRRIRLSCVLCNHQSTISYPINKWRVSYSESVLPDSFCCNETIEKSNNE</sequence>
<reference evidence="1" key="2">
    <citation type="journal article" date="2019" name="Gigascience">
        <title>High-quality Schistosoma haematobium genome achieved by single-molecule and long-range sequencing.</title>
        <authorList>
            <person name="Stroehlein A.J."/>
            <person name="Korhonen P.K."/>
            <person name="Chong T.M."/>
            <person name="Lim Y.L."/>
            <person name="Chan K.G."/>
            <person name="Webster B."/>
            <person name="Rollinson D."/>
            <person name="Brindley P.J."/>
            <person name="Gasser R.B."/>
            <person name="Young N.D."/>
        </authorList>
    </citation>
    <scope>NUCLEOTIDE SEQUENCE</scope>
</reference>
<dbReference type="GeneID" id="24592615"/>
<dbReference type="EMBL" id="AMPZ03000006">
    <property type="protein sequence ID" value="KAH9581725.1"/>
    <property type="molecule type" value="Genomic_DNA"/>
</dbReference>
<gene>
    <name evidence="1" type="ORF">MS3_00008779</name>
    <name evidence="2" type="ORF">MS3_05143</name>
</gene>
<name>A0A094ZQ43_SCHHA</name>
<dbReference type="STRING" id="6185.A0A094ZQ43"/>
<evidence type="ECO:0000313" key="2">
    <source>
        <dbReference type="EMBL" id="KGB36835.1"/>
    </source>
</evidence>